<dbReference type="EMBL" id="QURL01000002">
    <property type="protein sequence ID" value="RFC65015.1"/>
    <property type="molecule type" value="Genomic_DNA"/>
</dbReference>
<protein>
    <recommendedName>
        <fullName evidence="3">Phage portal protein</fullName>
    </recommendedName>
</protein>
<dbReference type="AlphaFoldDB" id="A0A371X703"/>
<sequence length="229" mass="25752">MPTFLDLARKVGSESGTVAGSQITTVENTNDRIGKIVRWTNDAYRQIQNANRDWGWLRDVLLDGTIVAGKAQYDAPSLGITRFREWECTGDDREDRFHLLDPSTGQASRLRFMDYRAYLSLLGTSLGGDRPHSFTISPRGAIILHPRPTRAFLFRAPYRLAPQELVSNADVPDMPAHHHDVIVETALVLLATHDEAAPTLALYQLRQLRGFSQLEREQLPVIRVAEGFC</sequence>
<name>A0A371X703_9HYPH</name>
<organism evidence="1 2">
    <name type="scientific">Fulvimarina endophytica</name>
    <dbReference type="NCBI Taxonomy" id="2293836"/>
    <lineage>
        <taxon>Bacteria</taxon>
        <taxon>Pseudomonadati</taxon>
        <taxon>Pseudomonadota</taxon>
        <taxon>Alphaproteobacteria</taxon>
        <taxon>Hyphomicrobiales</taxon>
        <taxon>Aurantimonadaceae</taxon>
        <taxon>Fulvimarina</taxon>
    </lineage>
</organism>
<keyword evidence="2" id="KW-1185">Reference proteome</keyword>
<evidence type="ECO:0000313" key="2">
    <source>
        <dbReference type="Proteomes" id="UP000264310"/>
    </source>
</evidence>
<dbReference type="Proteomes" id="UP000264310">
    <property type="component" value="Unassembled WGS sequence"/>
</dbReference>
<evidence type="ECO:0008006" key="3">
    <source>
        <dbReference type="Google" id="ProtNLM"/>
    </source>
</evidence>
<dbReference type="OrthoDB" id="9181825at2"/>
<proteinExistence type="predicted"/>
<reference evidence="1 2" key="1">
    <citation type="submission" date="2018-08" db="EMBL/GenBank/DDBJ databases">
        <title>Fulvimarina sp. 85, whole genome shotgun sequence.</title>
        <authorList>
            <person name="Tuo L."/>
        </authorList>
    </citation>
    <scope>NUCLEOTIDE SEQUENCE [LARGE SCALE GENOMIC DNA]</scope>
    <source>
        <strain evidence="1 2">85</strain>
    </source>
</reference>
<evidence type="ECO:0000313" key="1">
    <source>
        <dbReference type="EMBL" id="RFC65015.1"/>
    </source>
</evidence>
<dbReference type="Pfam" id="PF24175">
    <property type="entry name" value="SU10_adaptor"/>
    <property type="match status" value="1"/>
</dbReference>
<comment type="caution">
    <text evidence="1">The sequence shown here is derived from an EMBL/GenBank/DDBJ whole genome shotgun (WGS) entry which is preliminary data.</text>
</comment>
<dbReference type="RefSeq" id="WP_116681913.1">
    <property type="nucleotide sequence ID" value="NZ_QURL01000002.1"/>
</dbReference>
<gene>
    <name evidence="1" type="ORF">DYI37_03880</name>
</gene>
<accession>A0A371X703</accession>
<dbReference type="InterPro" id="IPR056209">
    <property type="entry name" value="SU10_adaptor"/>
</dbReference>